<keyword evidence="8" id="KW-1185">Reference proteome</keyword>
<evidence type="ECO:0000256" key="1">
    <source>
        <dbReference type="ARBA" id="ARBA00022729"/>
    </source>
</evidence>
<feature type="domain" description="Ig-like" evidence="6">
    <location>
        <begin position="39"/>
        <end position="128"/>
    </location>
</feature>
<evidence type="ECO:0000259" key="6">
    <source>
        <dbReference type="PROSITE" id="PS50835"/>
    </source>
</evidence>
<proteinExistence type="predicted"/>
<keyword evidence="2" id="KW-1064">Adaptive immunity</keyword>
<dbReference type="GO" id="GO:0042101">
    <property type="term" value="C:T cell receptor complex"/>
    <property type="evidence" value="ECO:0007669"/>
    <property type="project" value="UniProtKB-KW"/>
</dbReference>
<evidence type="ECO:0000256" key="3">
    <source>
        <dbReference type="ARBA" id="ARBA00023170"/>
    </source>
</evidence>
<organism evidence="7 8">
    <name type="scientific">Paramormyrops kingsleyae</name>
    <dbReference type="NCBI Taxonomy" id="1676925"/>
    <lineage>
        <taxon>Eukaryota</taxon>
        <taxon>Metazoa</taxon>
        <taxon>Chordata</taxon>
        <taxon>Craniata</taxon>
        <taxon>Vertebrata</taxon>
        <taxon>Euteleostomi</taxon>
        <taxon>Actinopterygii</taxon>
        <taxon>Neopterygii</taxon>
        <taxon>Teleostei</taxon>
        <taxon>Osteoglossocephala</taxon>
        <taxon>Osteoglossomorpha</taxon>
        <taxon>Osteoglossiformes</taxon>
        <taxon>Mormyridae</taxon>
        <taxon>Paramormyrops</taxon>
    </lineage>
</organism>
<dbReference type="Ensembl" id="ENSPKIT00000024856.1">
    <property type="protein sequence ID" value="ENSPKIP00000000952.1"/>
    <property type="gene ID" value="ENSPKIG00000019421.1"/>
</dbReference>
<keyword evidence="3" id="KW-0675">Receptor</keyword>
<dbReference type="SMART" id="SM00406">
    <property type="entry name" value="IGv"/>
    <property type="match status" value="1"/>
</dbReference>
<dbReference type="SUPFAM" id="SSF48726">
    <property type="entry name" value="Immunoglobulin"/>
    <property type="match status" value="1"/>
</dbReference>
<evidence type="ECO:0000313" key="7">
    <source>
        <dbReference type="Ensembl" id="ENSPKIP00000000952.1"/>
    </source>
</evidence>
<dbReference type="PANTHER" id="PTHR19367">
    <property type="entry name" value="T-CELL RECEPTOR ALPHA CHAIN V REGION"/>
    <property type="match status" value="1"/>
</dbReference>
<dbReference type="InterPro" id="IPR013106">
    <property type="entry name" value="Ig_V-set"/>
</dbReference>
<dbReference type="InterPro" id="IPR036179">
    <property type="entry name" value="Ig-like_dom_sf"/>
</dbReference>
<evidence type="ECO:0000256" key="2">
    <source>
        <dbReference type="ARBA" id="ARBA00023130"/>
    </source>
</evidence>
<dbReference type="GeneTree" id="ENSGT00830000128446"/>
<reference evidence="7" key="2">
    <citation type="submission" date="2025-09" db="UniProtKB">
        <authorList>
            <consortium name="Ensembl"/>
        </authorList>
    </citation>
    <scope>IDENTIFICATION</scope>
</reference>
<reference evidence="7" key="1">
    <citation type="submission" date="2025-08" db="UniProtKB">
        <authorList>
            <consortium name="Ensembl"/>
        </authorList>
    </citation>
    <scope>IDENTIFICATION</scope>
</reference>
<dbReference type="GO" id="GO:0002250">
    <property type="term" value="P:adaptive immune response"/>
    <property type="evidence" value="ECO:0007669"/>
    <property type="project" value="UniProtKB-KW"/>
</dbReference>
<sequence>MGVERVKQGIQHTALWGASVDGDDGGGFSTNTHLLRSVGKEIQYPVTASLECTFSTSSTDYDVYWYRQYPGTAPEFILYSGENSYTAEFARQRFSSEVTDGRAPLSISNVRLGDSAVYYCALDTTVIH</sequence>
<keyword evidence="1" id="KW-0732">Signal</keyword>
<dbReference type="PROSITE" id="PS50835">
    <property type="entry name" value="IG_LIKE"/>
    <property type="match status" value="1"/>
</dbReference>
<keyword evidence="4" id="KW-0393">Immunoglobulin domain</keyword>
<dbReference type="InterPro" id="IPR007110">
    <property type="entry name" value="Ig-like_dom"/>
</dbReference>
<dbReference type="PANTHER" id="PTHR19367:SF18">
    <property type="entry name" value="T CELL RECEPTOR ALPHA VARIABLE 16"/>
    <property type="match status" value="1"/>
</dbReference>
<dbReference type="InterPro" id="IPR051287">
    <property type="entry name" value="TCR_variable_region"/>
</dbReference>
<keyword evidence="5" id="KW-0391">Immunity</keyword>
<dbReference type="InterPro" id="IPR013783">
    <property type="entry name" value="Ig-like_fold"/>
</dbReference>
<dbReference type="CDD" id="cd00099">
    <property type="entry name" value="IgV"/>
    <property type="match status" value="1"/>
</dbReference>
<dbReference type="Proteomes" id="UP000261540">
    <property type="component" value="Unplaced"/>
</dbReference>
<evidence type="ECO:0000256" key="4">
    <source>
        <dbReference type="ARBA" id="ARBA00023319"/>
    </source>
</evidence>
<evidence type="ECO:0000256" key="5">
    <source>
        <dbReference type="ARBA" id="ARBA00043266"/>
    </source>
</evidence>
<dbReference type="Gene3D" id="2.60.40.10">
    <property type="entry name" value="Immunoglobulins"/>
    <property type="match status" value="1"/>
</dbReference>
<protein>
    <recommendedName>
        <fullName evidence="6">Ig-like domain-containing protein</fullName>
    </recommendedName>
</protein>
<evidence type="ECO:0000313" key="8">
    <source>
        <dbReference type="Proteomes" id="UP000261540"/>
    </source>
</evidence>
<name>A0A3B3Q313_9TELE</name>
<keyword evidence="5" id="KW-1279">T cell receptor</keyword>
<accession>A0A3B3Q313</accession>
<dbReference type="AlphaFoldDB" id="A0A3B3Q313"/>
<dbReference type="Pfam" id="PF07686">
    <property type="entry name" value="V-set"/>
    <property type="match status" value="1"/>
</dbReference>